<dbReference type="KEGG" id="eiv:EIN_431850"/>
<dbReference type="EMBL" id="KB206267">
    <property type="protein sequence ID" value="ELP93693.1"/>
    <property type="molecule type" value="Genomic_DNA"/>
</dbReference>
<dbReference type="OrthoDB" id="25503at2759"/>
<dbReference type="VEuPathDB" id="AmoebaDB:EIN_431850"/>
<evidence type="ECO:0008006" key="3">
    <source>
        <dbReference type="Google" id="ProtNLM"/>
    </source>
</evidence>
<organism evidence="1 2">
    <name type="scientific">Entamoeba invadens IP1</name>
    <dbReference type="NCBI Taxonomy" id="370355"/>
    <lineage>
        <taxon>Eukaryota</taxon>
        <taxon>Amoebozoa</taxon>
        <taxon>Evosea</taxon>
        <taxon>Archamoebae</taxon>
        <taxon>Mastigamoebida</taxon>
        <taxon>Entamoebidae</taxon>
        <taxon>Entamoeba</taxon>
    </lineage>
</organism>
<evidence type="ECO:0000313" key="2">
    <source>
        <dbReference type="Proteomes" id="UP000014680"/>
    </source>
</evidence>
<dbReference type="AlphaFoldDB" id="A0A0A1UCX9"/>
<evidence type="ECO:0000313" key="1">
    <source>
        <dbReference type="EMBL" id="ELP93693.1"/>
    </source>
</evidence>
<keyword evidence="2" id="KW-1185">Reference proteome</keyword>
<accession>A0A0A1UCX9</accession>
<reference evidence="1 2" key="1">
    <citation type="submission" date="2012-10" db="EMBL/GenBank/DDBJ databases">
        <authorList>
            <person name="Zafar N."/>
            <person name="Inman J."/>
            <person name="Hall N."/>
            <person name="Lorenzi H."/>
            <person name="Caler E."/>
        </authorList>
    </citation>
    <scope>NUCLEOTIDE SEQUENCE [LARGE SCALE GENOMIC DNA]</scope>
    <source>
        <strain evidence="1 2">IP1</strain>
    </source>
</reference>
<proteinExistence type="predicted"/>
<dbReference type="GeneID" id="14892673"/>
<name>A0A0A1UCX9_ENTIV</name>
<dbReference type="Gene3D" id="2.60.120.920">
    <property type="match status" value="1"/>
</dbReference>
<gene>
    <name evidence="1" type="ORF">EIN_431850</name>
</gene>
<dbReference type="Proteomes" id="UP000014680">
    <property type="component" value="Unassembled WGS sequence"/>
</dbReference>
<dbReference type="RefSeq" id="XP_004260464.1">
    <property type="nucleotide sequence ID" value="XM_004260416.1"/>
</dbReference>
<sequence length="135" mass="14937">MSIGVLDLDKTDCYKDVQVGWYGGSIGFHSDDGAIYSGSGNAEFNTKIQYGEKVNVSNTVGVGLKINPKNKKTDEVFFTCNGKLVYKKKFESVKVAAALAFNDINKVVINYGESEYKCNLNQIQKELNSTMCRII</sequence>
<protein>
    <recommendedName>
        <fullName evidence="3">B30.2/SPRY domain-containing protein</fullName>
    </recommendedName>
</protein>
<dbReference type="InterPro" id="IPR043136">
    <property type="entry name" value="B30.2/SPRY_sf"/>
</dbReference>